<accession>A0A645AF13</accession>
<dbReference type="EMBL" id="VSSQ01013463">
    <property type="protein sequence ID" value="MPM51546.1"/>
    <property type="molecule type" value="Genomic_DNA"/>
</dbReference>
<name>A0A645AF13_9ZZZZ</name>
<dbReference type="PANTHER" id="PTHR30224">
    <property type="entry name" value="ELECTRON TRANSPORT PROTEIN"/>
    <property type="match status" value="1"/>
</dbReference>
<organism evidence="6">
    <name type="scientific">bioreactor metagenome</name>
    <dbReference type="NCBI Taxonomy" id="1076179"/>
    <lineage>
        <taxon>unclassified sequences</taxon>
        <taxon>metagenomes</taxon>
        <taxon>ecological metagenomes</taxon>
    </lineage>
</organism>
<comment type="caution">
    <text evidence="6">The sequence shown here is derived from an EMBL/GenBank/DDBJ whole genome shotgun (WGS) entry which is preliminary data.</text>
</comment>
<keyword evidence="2" id="KW-1003">Cell membrane</keyword>
<dbReference type="PROSITE" id="PS51379">
    <property type="entry name" value="4FE4S_FER_2"/>
    <property type="match status" value="1"/>
</dbReference>
<feature type="domain" description="4Fe-4S ferredoxin-type" evidence="5">
    <location>
        <begin position="214"/>
        <end position="243"/>
    </location>
</feature>
<evidence type="ECO:0000256" key="4">
    <source>
        <dbReference type="SAM" id="Phobius"/>
    </source>
</evidence>
<proteinExistence type="predicted"/>
<dbReference type="InterPro" id="IPR017896">
    <property type="entry name" value="4Fe4S_Fe-S-bd"/>
</dbReference>
<evidence type="ECO:0000256" key="1">
    <source>
        <dbReference type="ARBA" id="ARBA00004236"/>
    </source>
</evidence>
<evidence type="ECO:0000256" key="2">
    <source>
        <dbReference type="ARBA" id="ARBA00022475"/>
    </source>
</evidence>
<dbReference type="InterPro" id="IPR017900">
    <property type="entry name" value="4Fe4S_Fe_S_CS"/>
</dbReference>
<dbReference type="Pfam" id="PF12801">
    <property type="entry name" value="Fer4_5"/>
    <property type="match status" value="2"/>
</dbReference>
<sequence>MQNQKKRGAAVRLGVQIAVFLLVFLIAISKWLVEEGIFIPLLSSASLHAICPFGGVVTIYEFITTGSFIQKIHNASFILMGLSMIVAVLFGTIFCGYICPFGSFQEWIGKLGKKLFPKRYNRMVPAKIDRPLRYLRYAVLIMVLYQTAVSAKLVFQSVDPYYALFNFFTDEVAVSAYIMLGVILVLSLFIERPWCKYLCPYGALLGLFNAMRIFKIRRNKDTCIDCKECDRVCPMHIAVSNKEIIRDHQCISCHKCLSEISCPVKDTVVISAGKERAAHEN</sequence>
<keyword evidence="3 4" id="KW-0472">Membrane</keyword>
<feature type="transmembrane region" description="Helical" evidence="4">
    <location>
        <begin position="194"/>
        <end position="211"/>
    </location>
</feature>
<comment type="subcellular location">
    <subcellularLocation>
        <location evidence="1">Cell membrane</location>
    </subcellularLocation>
</comment>
<dbReference type="GO" id="GO:0005886">
    <property type="term" value="C:plasma membrane"/>
    <property type="evidence" value="ECO:0007669"/>
    <property type="project" value="UniProtKB-SubCell"/>
</dbReference>
<keyword evidence="4" id="KW-0812">Transmembrane</keyword>
<dbReference type="PROSITE" id="PS00198">
    <property type="entry name" value="4FE4S_FER_1"/>
    <property type="match status" value="1"/>
</dbReference>
<feature type="transmembrane region" description="Helical" evidence="4">
    <location>
        <begin position="45"/>
        <end position="63"/>
    </location>
</feature>
<dbReference type="PANTHER" id="PTHR30224:SF4">
    <property type="entry name" value="ELECTRON TRANSPORT PROTEIN YCCM-RELATED"/>
    <property type="match status" value="1"/>
</dbReference>
<protein>
    <submittedName>
        <fullName evidence="6">Putative electron transport protein YccM</fullName>
    </submittedName>
</protein>
<reference evidence="6" key="1">
    <citation type="submission" date="2019-08" db="EMBL/GenBank/DDBJ databases">
        <authorList>
            <person name="Kucharzyk K."/>
            <person name="Murdoch R.W."/>
            <person name="Higgins S."/>
            <person name="Loffler F."/>
        </authorList>
    </citation>
    <scope>NUCLEOTIDE SEQUENCE</scope>
</reference>
<evidence type="ECO:0000313" key="6">
    <source>
        <dbReference type="EMBL" id="MPM51546.1"/>
    </source>
</evidence>
<evidence type="ECO:0000256" key="3">
    <source>
        <dbReference type="ARBA" id="ARBA00023136"/>
    </source>
</evidence>
<keyword evidence="4" id="KW-1133">Transmembrane helix</keyword>
<dbReference type="Gene3D" id="3.30.70.20">
    <property type="match status" value="1"/>
</dbReference>
<feature type="transmembrane region" description="Helical" evidence="4">
    <location>
        <begin position="75"/>
        <end position="99"/>
    </location>
</feature>
<dbReference type="InterPro" id="IPR052378">
    <property type="entry name" value="NosR_regulator"/>
</dbReference>
<dbReference type="AlphaFoldDB" id="A0A645AF13"/>
<evidence type="ECO:0000259" key="5">
    <source>
        <dbReference type="PROSITE" id="PS51379"/>
    </source>
</evidence>
<feature type="transmembrane region" description="Helical" evidence="4">
    <location>
        <begin position="12"/>
        <end position="33"/>
    </location>
</feature>
<feature type="transmembrane region" description="Helical" evidence="4">
    <location>
        <begin position="167"/>
        <end position="188"/>
    </location>
</feature>
<dbReference type="SUPFAM" id="SSF54862">
    <property type="entry name" value="4Fe-4S ferredoxins"/>
    <property type="match status" value="1"/>
</dbReference>
<gene>
    <name evidence="6" type="primary">yccM_11</name>
    <name evidence="6" type="ORF">SDC9_98295</name>
</gene>